<feature type="transmembrane region" description="Helical" evidence="7">
    <location>
        <begin position="85"/>
        <end position="104"/>
    </location>
</feature>
<feature type="transmembrane region" description="Helical" evidence="7">
    <location>
        <begin position="50"/>
        <end position="73"/>
    </location>
</feature>
<dbReference type="Pfam" id="PF07690">
    <property type="entry name" value="MFS_1"/>
    <property type="match status" value="1"/>
</dbReference>
<dbReference type="InterPro" id="IPR050189">
    <property type="entry name" value="MFS_Efflux_Transporters"/>
</dbReference>
<organism evidence="9 10">
    <name type="scientific">Rossellomorea oryzaecorticis</name>
    <dbReference type="NCBI Taxonomy" id="1396505"/>
    <lineage>
        <taxon>Bacteria</taxon>
        <taxon>Bacillati</taxon>
        <taxon>Bacillota</taxon>
        <taxon>Bacilli</taxon>
        <taxon>Bacillales</taxon>
        <taxon>Bacillaceae</taxon>
        <taxon>Rossellomorea</taxon>
    </lineage>
</organism>
<evidence type="ECO:0000259" key="8">
    <source>
        <dbReference type="PROSITE" id="PS50850"/>
    </source>
</evidence>
<feature type="transmembrane region" description="Helical" evidence="7">
    <location>
        <begin position="309"/>
        <end position="333"/>
    </location>
</feature>
<evidence type="ECO:0000256" key="1">
    <source>
        <dbReference type="ARBA" id="ARBA00004651"/>
    </source>
</evidence>
<proteinExistence type="predicted"/>
<reference evidence="9 10" key="1">
    <citation type="submission" date="2024-04" db="EMBL/GenBank/DDBJ databases">
        <title>Bacillus oryzaecorticis sp. nov., a moderately halophilic bacterium isolated from rice husks.</title>
        <authorList>
            <person name="Zhu H.-S."/>
        </authorList>
    </citation>
    <scope>NUCLEOTIDE SEQUENCE [LARGE SCALE GENOMIC DNA]</scope>
    <source>
        <strain evidence="9 10">ZC255</strain>
    </source>
</reference>
<keyword evidence="3" id="KW-1003">Cell membrane</keyword>
<feature type="transmembrane region" description="Helical" evidence="7">
    <location>
        <begin position="250"/>
        <end position="270"/>
    </location>
</feature>
<comment type="caution">
    <text evidence="9">The sequence shown here is derived from an EMBL/GenBank/DDBJ whole genome shotgun (WGS) entry which is preliminary data.</text>
</comment>
<keyword evidence="10" id="KW-1185">Reference proteome</keyword>
<dbReference type="SUPFAM" id="SSF103473">
    <property type="entry name" value="MFS general substrate transporter"/>
    <property type="match status" value="1"/>
</dbReference>
<feature type="transmembrane region" description="Helical" evidence="7">
    <location>
        <begin position="215"/>
        <end position="238"/>
    </location>
</feature>
<evidence type="ECO:0000256" key="3">
    <source>
        <dbReference type="ARBA" id="ARBA00022475"/>
    </source>
</evidence>
<evidence type="ECO:0000256" key="7">
    <source>
        <dbReference type="SAM" id="Phobius"/>
    </source>
</evidence>
<keyword evidence="6 7" id="KW-0472">Membrane</keyword>
<keyword evidence="4 7" id="KW-0812">Transmembrane</keyword>
<protein>
    <submittedName>
        <fullName evidence="9">MFS transporter</fullName>
    </submittedName>
</protein>
<feature type="transmembrane region" description="Helical" evidence="7">
    <location>
        <begin position="20"/>
        <end position="44"/>
    </location>
</feature>
<dbReference type="CDD" id="cd17324">
    <property type="entry name" value="MFS_NepI_like"/>
    <property type="match status" value="1"/>
</dbReference>
<dbReference type="Gene3D" id="1.20.1250.20">
    <property type="entry name" value="MFS general substrate transporter like domains"/>
    <property type="match status" value="2"/>
</dbReference>
<dbReference type="PANTHER" id="PTHR43124:SF8">
    <property type="entry name" value="INNER MEMBRANE TRANSPORT PROTEIN YDHP"/>
    <property type="match status" value="1"/>
</dbReference>
<accession>A0ABU9K7F1</accession>
<dbReference type="InterPro" id="IPR036259">
    <property type="entry name" value="MFS_trans_sf"/>
</dbReference>
<name>A0ABU9K7F1_9BACI</name>
<dbReference type="EMBL" id="JBBYAF010000010">
    <property type="protein sequence ID" value="MEL3972024.1"/>
    <property type="molecule type" value="Genomic_DNA"/>
</dbReference>
<evidence type="ECO:0000313" key="10">
    <source>
        <dbReference type="Proteomes" id="UP001389717"/>
    </source>
</evidence>
<dbReference type="InterPro" id="IPR011701">
    <property type="entry name" value="MFS"/>
</dbReference>
<dbReference type="RefSeq" id="WP_341981897.1">
    <property type="nucleotide sequence ID" value="NZ_JBBYAF010000010.1"/>
</dbReference>
<comment type="subcellular location">
    <subcellularLocation>
        <location evidence="1">Cell membrane</location>
        <topology evidence="1">Multi-pass membrane protein</topology>
    </subcellularLocation>
</comment>
<keyword evidence="5 7" id="KW-1133">Transmembrane helix</keyword>
<feature type="domain" description="Major facilitator superfamily (MFS) profile" evidence="8">
    <location>
        <begin position="19"/>
        <end position="401"/>
    </location>
</feature>
<evidence type="ECO:0000256" key="4">
    <source>
        <dbReference type="ARBA" id="ARBA00022692"/>
    </source>
</evidence>
<dbReference type="PANTHER" id="PTHR43124">
    <property type="entry name" value="PURINE EFFLUX PUMP PBUE"/>
    <property type="match status" value="1"/>
</dbReference>
<feature type="transmembrane region" description="Helical" evidence="7">
    <location>
        <begin position="144"/>
        <end position="169"/>
    </location>
</feature>
<evidence type="ECO:0000256" key="5">
    <source>
        <dbReference type="ARBA" id="ARBA00022989"/>
    </source>
</evidence>
<evidence type="ECO:0000256" key="2">
    <source>
        <dbReference type="ARBA" id="ARBA00022448"/>
    </source>
</evidence>
<gene>
    <name evidence="9" type="ORF">AAEO50_07020</name>
</gene>
<sequence>MSSHAHTMNHSKTKGGTPALLALAISAFGIGTTEFVPVGLLSSIADDFSISITLAGLLISGYAVGVAIGAPILTALTSKMNRKTLLMSLMILFIIGNTVSALSTSYGLLLAARFITAFSHGIFFSIGSTIAADLVPSHKRASAIAFMFTGLTVATVTGVPLGTFIGQAFGWRATFWGVALLGVIGIIASSILVPKDLKEAPPAKFKEQLKIVSNGKLLLAFAITALGYGGTFVAFTYLTPLLENVTGFSSKWVSIILLVYGIAVAIGNVIGGKASDKNPLKALFWMFVLQAVILVALTFAAPFKVVGLAAIFLMGMFAFMNVPGLQVLVVNLAEKYVPSAVNVASALNIAAFNVGIAIGSFVGGLIVDGLGLIHTPWIGALMVGGAVLLTAWLRRLEQASA</sequence>
<evidence type="ECO:0000256" key="6">
    <source>
        <dbReference type="ARBA" id="ARBA00023136"/>
    </source>
</evidence>
<feature type="transmembrane region" description="Helical" evidence="7">
    <location>
        <begin position="175"/>
        <end position="194"/>
    </location>
</feature>
<feature type="transmembrane region" description="Helical" evidence="7">
    <location>
        <begin position="345"/>
        <end position="367"/>
    </location>
</feature>
<feature type="transmembrane region" description="Helical" evidence="7">
    <location>
        <begin position="373"/>
        <end position="393"/>
    </location>
</feature>
<feature type="transmembrane region" description="Helical" evidence="7">
    <location>
        <begin position="110"/>
        <end position="132"/>
    </location>
</feature>
<dbReference type="InterPro" id="IPR020846">
    <property type="entry name" value="MFS_dom"/>
</dbReference>
<evidence type="ECO:0000313" key="9">
    <source>
        <dbReference type="EMBL" id="MEL3972024.1"/>
    </source>
</evidence>
<dbReference type="PROSITE" id="PS50850">
    <property type="entry name" value="MFS"/>
    <property type="match status" value="1"/>
</dbReference>
<feature type="transmembrane region" description="Helical" evidence="7">
    <location>
        <begin position="282"/>
        <end position="303"/>
    </location>
</feature>
<dbReference type="Proteomes" id="UP001389717">
    <property type="component" value="Unassembled WGS sequence"/>
</dbReference>
<keyword evidence="2" id="KW-0813">Transport</keyword>